<dbReference type="SUPFAM" id="SSF52540">
    <property type="entry name" value="P-loop containing nucleoside triphosphate hydrolases"/>
    <property type="match status" value="2"/>
</dbReference>
<dbReference type="RefSeq" id="XP_062654075.1">
    <property type="nucleotide sequence ID" value="XM_062807181.1"/>
</dbReference>
<proteinExistence type="predicted"/>
<evidence type="ECO:0008006" key="5">
    <source>
        <dbReference type="Google" id="ProtNLM"/>
    </source>
</evidence>
<gene>
    <name evidence="2" type="ORF">B0H64DRAFT_451783</name>
    <name evidence="3" type="ORF">B0H64DRAFT_451815</name>
</gene>
<evidence type="ECO:0000313" key="2">
    <source>
        <dbReference type="EMBL" id="KAK3290561.1"/>
    </source>
</evidence>
<dbReference type="EMBL" id="JAUEPN010000012">
    <property type="protein sequence ID" value="KAK3290571.1"/>
    <property type="molecule type" value="Genomic_DNA"/>
</dbReference>
<dbReference type="AlphaFoldDB" id="A0AAE0H7X0"/>
<protein>
    <recommendedName>
        <fullName evidence="5">Helicase C-terminal domain-containing protein</fullName>
    </recommendedName>
</protein>
<dbReference type="InterPro" id="IPR027417">
    <property type="entry name" value="P-loop_NTPase"/>
</dbReference>
<evidence type="ECO:0000256" key="1">
    <source>
        <dbReference type="SAM" id="MobiDB-lite"/>
    </source>
</evidence>
<dbReference type="Gene3D" id="3.40.50.300">
    <property type="entry name" value="P-loop containing nucleotide triphosphate hydrolases"/>
    <property type="match status" value="2"/>
</dbReference>
<feature type="region of interest" description="Disordered" evidence="1">
    <location>
        <begin position="180"/>
        <end position="260"/>
    </location>
</feature>
<keyword evidence="4" id="KW-1185">Reference proteome</keyword>
<dbReference type="GeneID" id="87844129"/>
<dbReference type="Proteomes" id="UP001278766">
    <property type="component" value="Unassembled WGS sequence"/>
</dbReference>
<feature type="compositionally biased region" description="Basic and acidic residues" evidence="1">
    <location>
        <begin position="203"/>
        <end position="217"/>
    </location>
</feature>
<evidence type="ECO:0000313" key="3">
    <source>
        <dbReference type="EMBL" id="KAK3290571.1"/>
    </source>
</evidence>
<reference evidence="3" key="1">
    <citation type="journal article" date="2023" name="Mol. Phylogenet. Evol.">
        <title>Genome-scale phylogeny and comparative genomics of the fungal order Sordariales.</title>
        <authorList>
            <person name="Hensen N."/>
            <person name="Bonometti L."/>
            <person name="Westerberg I."/>
            <person name="Brannstrom I.O."/>
            <person name="Guillou S."/>
            <person name="Cros-Aarteil S."/>
            <person name="Calhoun S."/>
            <person name="Haridas S."/>
            <person name="Kuo A."/>
            <person name="Mondo S."/>
            <person name="Pangilinan J."/>
            <person name="Riley R."/>
            <person name="LaButti K."/>
            <person name="Andreopoulos B."/>
            <person name="Lipzen A."/>
            <person name="Chen C."/>
            <person name="Yan M."/>
            <person name="Daum C."/>
            <person name="Ng V."/>
            <person name="Clum A."/>
            <person name="Steindorff A."/>
            <person name="Ohm R.A."/>
            <person name="Martin F."/>
            <person name="Silar P."/>
            <person name="Natvig D.O."/>
            <person name="Lalanne C."/>
            <person name="Gautier V."/>
            <person name="Ament-Velasquez S.L."/>
            <person name="Kruys A."/>
            <person name="Hutchinson M.I."/>
            <person name="Powell A.J."/>
            <person name="Barry K."/>
            <person name="Miller A.N."/>
            <person name="Grigoriev I.V."/>
            <person name="Debuchy R."/>
            <person name="Gladieux P."/>
            <person name="Hiltunen Thoren M."/>
            <person name="Johannesson H."/>
        </authorList>
    </citation>
    <scope>NUCLEOTIDE SEQUENCE</scope>
    <source>
        <strain evidence="3">CBS 168.71</strain>
    </source>
</reference>
<dbReference type="EMBL" id="JAUEPN010000012">
    <property type="protein sequence ID" value="KAK3290561.1"/>
    <property type="molecule type" value="Genomic_DNA"/>
</dbReference>
<organism evidence="3 4">
    <name type="scientific">Chaetomium fimeti</name>
    <dbReference type="NCBI Taxonomy" id="1854472"/>
    <lineage>
        <taxon>Eukaryota</taxon>
        <taxon>Fungi</taxon>
        <taxon>Dikarya</taxon>
        <taxon>Ascomycota</taxon>
        <taxon>Pezizomycotina</taxon>
        <taxon>Sordariomycetes</taxon>
        <taxon>Sordariomycetidae</taxon>
        <taxon>Sordariales</taxon>
        <taxon>Chaetomiaceae</taxon>
        <taxon>Chaetomium</taxon>
    </lineage>
</organism>
<comment type="caution">
    <text evidence="3">The sequence shown here is derived from an EMBL/GenBank/DDBJ whole genome shotgun (WGS) entry which is preliminary data.</text>
</comment>
<name>A0AAE0H7X0_9PEZI</name>
<accession>A0AAE0H7X0</accession>
<evidence type="ECO:0000313" key="4">
    <source>
        <dbReference type="Proteomes" id="UP001278766"/>
    </source>
</evidence>
<reference evidence="3" key="2">
    <citation type="submission" date="2023-06" db="EMBL/GenBank/DDBJ databases">
        <authorList>
            <consortium name="Lawrence Berkeley National Laboratory"/>
            <person name="Haridas S."/>
            <person name="Hensen N."/>
            <person name="Bonometti L."/>
            <person name="Westerberg I."/>
            <person name="Brannstrom I.O."/>
            <person name="Guillou S."/>
            <person name="Cros-Aarteil S."/>
            <person name="Calhoun S."/>
            <person name="Kuo A."/>
            <person name="Mondo S."/>
            <person name="Pangilinan J."/>
            <person name="Riley R."/>
            <person name="Labutti K."/>
            <person name="Andreopoulos B."/>
            <person name="Lipzen A."/>
            <person name="Chen C."/>
            <person name="Yanf M."/>
            <person name="Daum C."/>
            <person name="Ng V."/>
            <person name="Clum A."/>
            <person name="Steindorff A."/>
            <person name="Ohm R."/>
            <person name="Martin F."/>
            <person name="Silar P."/>
            <person name="Natvig D."/>
            <person name="Lalanne C."/>
            <person name="Gautier V."/>
            <person name="Ament-Velasquez S.L."/>
            <person name="Kruys A."/>
            <person name="Hutchinson M.I."/>
            <person name="Powell A.J."/>
            <person name="Barry K."/>
            <person name="Miller A.N."/>
            <person name="Grigoriev I.V."/>
            <person name="Debuchy R."/>
            <person name="Gladieux P."/>
            <person name="Thoren M.H."/>
            <person name="Johannesson H."/>
        </authorList>
    </citation>
    <scope>NUCLEOTIDE SEQUENCE</scope>
    <source>
        <strain evidence="3">CBS 168.71</strain>
    </source>
</reference>
<sequence length="993" mass="110106">MEASEPERSLEGRQAFSSSSRLPALWALTPAKRQKQVDNSSVPEDRVCLRNVGVALELQSGTTFIGILTQWLTRERYDEREDVVSERIDTGALLEALQEAFLDDTRIRAPSHARSATVCLDSLRLEVEIGRYSGNQRWLDASTAPLLRRALNSACEEGLEKDPHYGDHILLCRYVTQPTDTTPSIRSDTEPGEGAPFSPARSAAHDKRTEERERDNDVISISSNAHTEPDDGALSDPGGPTTAYDEHEANDGPDALGSITLGGTEEEWTEACRFFRHDPACREMDSGKKLFGTKMALRPGQLRDVWHFLDATYGTGRTGYISALDTGLGKTMVALGTVAVLRTVDLMRLVCRGDPDTCEVAEGFGYNDCICRSGSLMSKIHQELIPGITVFLTPNSTVQGAQNSADVFLERVVTLPDETKWEFVEVIRSEANKETKEKLFAHDVVDGGNKIKRAKKSSGAGKGMPAKKMSGFDSINTGQLNKNQSAEGLQDSAVSYLDDRQEYPFKERHFLLILPSDASSLDPRHAIMRSLTKTYPLAAQGWQRKVDVRIVAPFWVRHCILDEFHRIKGGDTIVYTCMKMFRRRHPTGKMVSMFMSATPFTKELKASLKVPLDFILPESWSSAGDQKRAGLSRARFDTLVFDLLRSQRGADDTSEAVFGELKDFLAGFMTRRTVQSRFLGGLECALPLHKSRVIDCEKPQGSSKQDAWSSIVRSAKQGGKGGDFDAATIFNRLTKTGGFLSQLYGATFTHPSQLQMTDVDPEALAAIQKGWDHWIKAQYANHLVYLTPEGRRKHEAATAGAVDYLCKGTSKTTEIERILDTAIRDKSMPAPGFKYPPGNKWQRIKGPVKKSVVLFCSRPGIAVLYALYADRHWAGSWDVQLLTAACRDRQSLIDEALGPVGFDEARKPALLIAVMSVCGEGVNGMQRAAYSISVDLPFSEALKAQVAGRVYRYGQIHVSRHYQLVSEHPAERIILARHEKRDADFQQLLEGTE</sequence>